<evidence type="ECO:0000313" key="7">
    <source>
        <dbReference type="Proteomes" id="UP000800096"/>
    </source>
</evidence>
<dbReference type="OrthoDB" id="416470at2759"/>
<evidence type="ECO:0000256" key="3">
    <source>
        <dbReference type="ARBA" id="ARBA00023274"/>
    </source>
</evidence>
<dbReference type="EMBL" id="ML979133">
    <property type="protein sequence ID" value="KAF1919134.1"/>
    <property type="molecule type" value="Genomic_DNA"/>
</dbReference>
<dbReference type="Proteomes" id="UP000800096">
    <property type="component" value="Unassembled WGS sequence"/>
</dbReference>
<comment type="similarity">
    <text evidence="1 4">Belongs to the universal ribosomal protein uL22 family.</text>
</comment>
<sequence>MNLRSRADRGLCKRMVCRNLRISATSGLCAHRHHAIGARTIRMSSRISARRLGQSALATLLPRSKLWLPCTSLPGATQRNKSNATASRTARRRNSTPPKSKARGEVEQPTAVAKPKHDAKDLDNPLLESYLKGNLAGKKSFRPQVRTGGKSTNPLFDEKRHIPGWEPSLTREKKAELEKKMQDEERAAKAAEDKKLLEFNLDPDIRLRRRLERGLVLKGVKRHGRLTKADRLARTERQCLWKSQDLPTSTKKMQKVVNQLAGKTVSEALVQLRFSPKRIARDVMKGLELAQNEAIVYRGMGLGGGKLAQKRWEAQRSQSELSSRDISLAVASQKPRSPTEQLGRPVHIELKDGSRKVVRDPSEIYIDQAWVGKGEMWKGIEQRARGRINTLRHRTTSVSFLLKEEKTRMRISEEIKKKRDNRKLWVALPDRPITSQRQYCLW</sequence>
<organism evidence="6 7">
    <name type="scientific">Ampelomyces quisqualis</name>
    <name type="common">Powdery mildew agent</name>
    <dbReference type="NCBI Taxonomy" id="50730"/>
    <lineage>
        <taxon>Eukaryota</taxon>
        <taxon>Fungi</taxon>
        <taxon>Dikarya</taxon>
        <taxon>Ascomycota</taxon>
        <taxon>Pezizomycotina</taxon>
        <taxon>Dothideomycetes</taxon>
        <taxon>Pleosporomycetidae</taxon>
        <taxon>Pleosporales</taxon>
        <taxon>Pleosporineae</taxon>
        <taxon>Phaeosphaeriaceae</taxon>
        <taxon>Ampelomyces</taxon>
    </lineage>
</organism>
<accession>A0A6A5QWZ3</accession>
<dbReference type="InterPro" id="IPR036394">
    <property type="entry name" value="Ribosomal_uL22_sf"/>
</dbReference>
<protein>
    <recommendedName>
        <fullName evidence="8">Ribosomal protein L22/L17</fullName>
    </recommendedName>
</protein>
<reference evidence="6" key="1">
    <citation type="journal article" date="2020" name="Stud. Mycol.">
        <title>101 Dothideomycetes genomes: a test case for predicting lifestyles and emergence of pathogens.</title>
        <authorList>
            <person name="Haridas S."/>
            <person name="Albert R."/>
            <person name="Binder M."/>
            <person name="Bloem J."/>
            <person name="Labutti K."/>
            <person name="Salamov A."/>
            <person name="Andreopoulos B."/>
            <person name="Baker S."/>
            <person name="Barry K."/>
            <person name="Bills G."/>
            <person name="Bluhm B."/>
            <person name="Cannon C."/>
            <person name="Castanera R."/>
            <person name="Culley D."/>
            <person name="Daum C."/>
            <person name="Ezra D."/>
            <person name="Gonzalez J."/>
            <person name="Henrissat B."/>
            <person name="Kuo A."/>
            <person name="Liang C."/>
            <person name="Lipzen A."/>
            <person name="Lutzoni F."/>
            <person name="Magnuson J."/>
            <person name="Mondo S."/>
            <person name="Nolan M."/>
            <person name="Ohm R."/>
            <person name="Pangilinan J."/>
            <person name="Park H.-J."/>
            <person name="Ramirez L."/>
            <person name="Alfaro M."/>
            <person name="Sun H."/>
            <person name="Tritt A."/>
            <person name="Yoshinaga Y."/>
            <person name="Zwiers L.-H."/>
            <person name="Turgeon B."/>
            <person name="Goodwin S."/>
            <person name="Spatafora J."/>
            <person name="Crous P."/>
            <person name="Grigoriev I."/>
        </authorList>
    </citation>
    <scope>NUCLEOTIDE SEQUENCE</scope>
    <source>
        <strain evidence="6">HMLAC05119</strain>
    </source>
</reference>
<evidence type="ECO:0000256" key="5">
    <source>
        <dbReference type="SAM" id="MobiDB-lite"/>
    </source>
</evidence>
<evidence type="ECO:0000256" key="2">
    <source>
        <dbReference type="ARBA" id="ARBA00022980"/>
    </source>
</evidence>
<dbReference type="GO" id="GO:0003735">
    <property type="term" value="F:structural constituent of ribosome"/>
    <property type="evidence" value="ECO:0007669"/>
    <property type="project" value="InterPro"/>
</dbReference>
<proteinExistence type="inferred from homology"/>
<dbReference type="Gene3D" id="3.90.470.10">
    <property type="entry name" value="Ribosomal protein L22/L17"/>
    <property type="match status" value="1"/>
</dbReference>
<evidence type="ECO:0000256" key="1">
    <source>
        <dbReference type="ARBA" id="ARBA00009451"/>
    </source>
</evidence>
<evidence type="ECO:0000256" key="4">
    <source>
        <dbReference type="RuleBase" id="RU004005"/>
    </source>
</evidence>
<dbReference type="Pfam" id="PF00237">
    <property type="entry name" value="Ribosomal_L22"/>
    <property type="match status" value="2"/>
</dbReference>
<feature type="region of interest" description="Disordered" evidence="5">
    <location>
        <begin position="71"/>
        <end position="123"/>
    </location>
</feature>
<keyword evidence="3 4" id="KW-0687">Ribonucleoprotein</keyword>
<dbReference type="SUPFAM" id="SSF54843">
    <property type="entry name" value="Ribosomal protein L22"/>
    <property type="match status" value="1"/>
</dbReference>
<name>A0A6A5QWZ3_AMPQU</name>
<feature type="region of interest" description="Disordered" evidence="5">
    <location>
        <begin position="138"/>
        <end position="162"/>
    </location>
</feature>
<dbReference type="PANTHER" id="PTHR13501">
    <property type="entry name" value="CHLOROPLAST 50S RIBOSOMAL PROTEIN L22-RELATED"/>
    <property type="match status" value="1"/>
</dbReference>
<dbReference type="InterPro" id="IPR047867">
    <property type="entry name" value="Ribosomal_uL22_bac/org-type"/>
</dbReference>
<evidence type="ECO:0008006" key="8">
    <source>
        <dbReference type="Google" id="ProtNLM"/>
    </source>
</evidence>
<dbReference type="InterPro" id="IPR001063">
    <property type="entry name" value="Ribosomal_uL22"/>
</dbReference>
<dbReference type="AlphaFoldDB" id="A0A6A5QWZ3"/>
<evidence type="ECO:0000313" key="6">
    <source>
        <dbReference type="EMBL" id="KAF1919134.1"/>
    </source>
</evidence>
<gene>
    <name evidence="6" type="ORF">BDU57DRAFT_512039</name>
</gene>
<keyword evidence="2 4" id="KW-0689">Ribosomal protein</keyword>
<dbReference type="GO" id="GO:0006412">
    <property type="term" value="P:translation"/>
    <property type="evidence" value="ECO:0007669"/>
    <property type="project" value="InterPro"/>
</dbReference>
<keyword evidence="7" id="KW-1185">Reference proteome</keyword>
<dbReference type="PANTHER" id="PTHR13501:SF10">
    <property type="entry name" value="LARGE RIBOSOMAL SUBUNIT PROTEIN UL22M"/>
    <property type="match status" value="1"/>
</dbReference>
<dbReference type="GO" id="GO:0015934">
    <property type="term" value="C:large ribosomal subunit"/>
    <property type="evidence" value="ECO:0007669"/>
    <property type="project" value="InterPro"/>
</dbReference>